<keyword evidence="1" id="KW-0378">Hydrolase</keyword>
<evidence type="ECO:0000313" key="3">
    <source>
        <dbReference type="EMBL" id="BBG23367.1"/>
    </source>
</evidence>
<dbReference type="InterPro" id="IPR001375">
    <property type="entry name" value="Peptidase_S9_cat"/>
</dbReference>
<dbReference type="SUPFAM" id="SSF53474">
    <property type="entry name" value="alpha/beta-Hydrolases"/>
    <property type="match status" value="1"/>
</dbReference>
<feature type="domain" description="Peptidase S9 prolyl oligopeptidase catalytic" evidence="2">
    <location>
        <begin position="1"/>
        <end position="131"/>
    </location>
</feature>
<dbReference type="Gene3D" id="3.40.50.1820">
    <property type="entry name" value="alpha/beta hydrolase"/>
    <property type="match status" value="1"/>
</dbReference>
<dbReference type="Proteomes" id="UP000322983">
    <property type="component" value="Chromosome"/>
</dbReference>
<reference evidence="3 4" key="1">
    <citation type="journal article" date="2020" name="Int. J. Syst. Evol. Microbiol.">
        <title>Sulfuracidifex tepidarius gen. nov., sp. nov. and transfer of Sulfolobus metallicus Huber and Stetter 1992 to the genus Sulfuracidifex as Sulfuracidifex metallicus comb. nov.</title>
        <authorList>
            <person name="Itoh T."/>
            <person name="Miura T."/>
            <person name="Sakai H.D."/>
            <person name="Kato S."/>
            <person name="Ohkuma M."/>
            <person name="Takashina T."/>
        </authorList>
    </citation>
    <scope>NUCLEOTIDE SEQUENCE [LARGE SCALE GENOMIC DNA]</scope>
    <source>
        <strain evidence="3 4">IC-006</strain>
    </source>
</reference>
<dbReference type="AlphaFoldDB" id="A0A510DT91"/>
<dbReference type="GO" id="GO:0006508">
    <property type="term" value="P:proteolysis"/>
    <property type="evidence" value="ECO:0007669"/>
    <property type="project" value="InterPro"/>
</dbReference>
<evidence type="ECO:0000259" key="2">
    <source>
        <dbReference type="Pfam" id="PF00326"/>
    </source>
</evidence>
<evidence type="ECO:0000313" key="4">
    <source>
        <dbReference type="Proteomes" id="UP000322983"/>
    </source>
</evidence>
<evidence type="ECO:0000256" key="1">
    <source>
        <dbReference type="ARBA" id="ARBA00022801"/>
    </source>
</evidence>
<dbReference type="PANTHER" id="PTHR42776">
    <property type="entry name" value="SERINE PEPTIDASE S9 FAMILY MEMBER"/>
    <property type="match status" value="1"/>
</dbReference>
<dbReference type="EMBL" id="AP018929">
    <property type="protein sequence ID" value="BBG23367.1"/>
    <property type="molecule type" value="Genomic_DNA"/>
</dbReference>
<proteinExistence type="predicted"/>
<dbReference type="RefSeq" id="WP_256202749.1">
    <property type="nucleotide sequence ID" value="NZ_BBCL01000036.1"/>
</dbReference>
<dbReference type="InterPro" id="IPR029058">
    <property type="entry name" value="AB_hydrolase_fold"/>
</dbReference>
<dbReference type="GO" id="GO:0004252">
    <property type="term" value="F:serine-type endopeptidase activity"/>
    <property type="evidence" value="ECO:0007669"/>
    <property type="project" value="TreeGrafter"/>
</dbReference>
<name>A0A510DT91_9CREN</name>
<keyword evidence="4" id="KW-1185">Reference proteome</keyword>
<dbReference type="STRING" id="1294262.GCA_001316085_02970"/>
<gene>
    <name evidence="3" type="ORF">IC006_0651</name>
</gene>
<dbReference type="KEGG" id="step:IC006_0651"/>
<accession>A0A510DT91</accession>
<dbReference type="PANTHER" id="PTHR42776:SF27">
    <property type="entry name" value="DIPEPTIDYL PEPTIDASE FAMILY MEMBER 6"/>
    <property type="match status" value="1"/>
</dbReference>
<organism evidence="3 4">
    <name type="scientific">Sulfuracidifex tepidarius</name>
    <dbReference type="NCBI Taxonomy" id="1294262"/>
    <lineage>
        <taxon>Archaea</taxon>
        <taxon>Thermoproteota</taxon>
        <taxon>Thermoprotei</taxon>
        <taxon>Sulfolobales</taxon>
        <taxon>Sulfolobaceae</taxon>
        <taxon>Sulfuracidifex</taxon>
    </lineage>
</organism>
<dbReference type="Pfam" id="PF00326">
    <property type="entry name" value="Peptidase_S9"/>
    <property type="match status" value="1"/>
</dbReference>
<protein>
    <submittedName>
        <fullName evidence="3">Acylamino-acid-releasing enzyme</fullName>
    </submittedName>
</protein>
<sequence>MTLLALGKAPDKWDFGVAGASVTDWIEMNDLSDSFFKGFIEVLFMGKNLELMKDRSPITYVNNVRSPICIIHSHNDSRTPLIPVLKYIQKLQENKKTFYLHVIPNLGHTIYRKDDAVDIVLPALIFLKKMLQ</sequence>